<sequence>MWQTLARVQRLSGVARRRLGDRWAGCRARRWMARVANVDPARLRVLPLGEGQVWEIGGREHLQRFMAVCDTRDAEAWRSVQVEEVGGRGGAVDDGVLTWVLNRPQAMNALSYPMAAAMRQRYLERFASQWLVGVAAKSAGKHPPASVLFMVSSSCDAVFPVRPHLSRDESAGRWHVRPPPDSAPAAPRARFFCAGGDVRAMYQLGLESDGYRRQRQFFAHEYMLDSLLGNGLGAVTTTSPPPVLQVSLLGGIVMGGGAGLSLHGRFRVCTEHTVFAMPEGAIGFHPDIGATWFLPRLLQWRREGTNAPGMPEPVAVGVWLALTGARVVGRDCLELGVATHFCPSARLCALVEAASDAAARAHRAGRDGHQLAGELDALLDMFAAEAPPAEPGVLQQHGGSIEAHFSPQRHDSVLSILQSLERAVTSSSSAPERQFAEQCLQAMRAASPLSLLVAFEAVARQGVESPSLQACLRREFRTTLWFLRHGDFREGVRAQLVDKDRRPRWHSAPSVEVWLERDGADQVRQYIRQYFTLPEGDTDLVLDGDAGADTTAHARASL</sequence>
<dbReference type="PANTHER" id="PTHR43176:SF3">
    <property type="entry name" value="3-HYDROXYISOBUTYRYL-COA HYDROLASE, MITOCHONDRIAL"/>
    <property type="match status" value="1"/>
</dbReference>
<reference evidence="5 6" key="1">
    <citation type="submission" date="2022-07" db="EMBL/GenBank/DDBJ databases">
        <title>Genome-wide signatures of adaptation to extreme environments.</title>
        <authorList>
            <person name="Cho C.H."/>
            <person name="Yoon H.S."/>
        </authorList>
    </citation>
    <scope>NUCLEOTIDE SEQUENCE [LARGE SCALE GENOMIC DNA]</scope>
    <source>
        <strain evidence="5 6">DBV 063 E5</strain>
    </source>
</reference>
<evidence type="ECO:0000313" key="5">
    <source>
        <dbReference type="EMBL" id="KAK4538729.1"/>
    </source>
</evidence>
<evidence type="ECO:0000256" key="3">
    <source>
        <dbReference type="ARBA" id="ARBA00022801"/>
    </source>
</evidence>
<dbReference type="EMBL" id="JANCYW010000020">
    <property type="protein sequence ID" value="KAK4538729.1"/>
    <property type="molecule type" value="Genomic_DNA"/>
</dbReference>
<protein>
    <recommendedName>
        <fullName evidence="2">3-hydroxyisobutyryl-CoA hydrolase</fullName>
        <ecNumber evidence="2">3.1.2.4</ecNumber>
    </recommendedName>
</protein>
<comment type="catalytic activity">
    <reaction evidence="1">
        <text>3-hydroxy-2-methylpropanoyl-CoA + H2O = 3-hydroxy-2-methylpropanoate + CoA + H(+)</text>
        <dbReference type="Rhea" id="RHEA:20888"/>
        <dbReference type="ChEBI" id="CHEBI:11805"/>
        <dbReference type="ChEBI" id="CHEBI:15377"/>
        <dbReference type="ChEBI" id="CHEBI:15378"/>
        <dbReference type="ChEBI" id="CHEBI:57287"/>
        <dbReference type="ChEBI" id="CHEBI:57340"/>
        <dbReference type="EC" id="3.1.2.4"/>
    </reaction>
</comment>
<dbReference type="GO" id="GO:0006574">
    <property type="term" value="P:L-valine catabolic process"/>
    <property type="evidence" value="ECO:0007669"/>
    <property type="project" value="TreeGrafter"/>
</dbReference>
<dbReference type="InterPro" id="IPR029045">
    <property type="entry name" value="ClpP/crotonase-like_dom_sf"/>
</dbReference>
<dbReference type="SUPFAM" id="SSF52096">
    <property type="entry name" value="ClpP/crotonase"/>
    <property type="match status" value="1"/>
</dbReference>
<name>A0AAV9J329_CYACA</name>
<dbReference type="AlphaFoldDB" id="A0AAV9J329"/>
<gene>
    <name evidence="5" type="ORF">CDCA_CDCA20G4754</name>
</gene>
<proteinExistence type="predicted"/>
<dbReference type="InterPro" id="IPR045004">
    <property type="entry name" value="ECH_dom"/>
</dbReference>
<evidence type="ECO:0000256" key="1">
    <source>
        <dbReference type="ARBA" id="ARBA00001709"/>
    </source>
</evidence>
<dbReference type="InterPro" id="IPR032259">
    <property type="entry name" value="HIBYL-CoA-H"/>
</dbReference>
<keyword evidence="3" id="KW-0378">Hydrolase</keyword>
<keyword evidence="6" id="KW-1185">Reference proteome</keyword>
<dbReference type="Gene3D" id="3.90.226.10">
    <property type="entry name" value="2-enoyl-CoA Hydratase, Chain A, domain 1"/>
    <property type="match status" value="1"/>
</dbReference>
<dbReference type="PANTHER" id="PTHR43176">
    <property type="entry name" value="3-HYDROXYISOBUTYRYL-COA HYDROLASE-RELATED"/>
    <property type="match status" value="1"/>
</dbReference>
<dbReference type="CDD" id="cd06558">
    <property type="entry name" value="crotonase-like"/>
    <property type="match status" value="1"/>
</dbReference>
<evidence type="ECO:0000313" key="6">
    <source>
        <dbReference type="Proteomes" id="UP001301350"/>
    </source>
</evidence>
<dbReference type="Pfam" id="PF16113">
    <property type="entry name" value="ECH_2"/>
    <property type="match status" value="1"/>
</dbReference>
<dbReference type="GO" id="GO:0003860">
    <property type="term" value="F:3-hydroxyisobutyryl-CoA hydrolase activity"/>
    <property type="evidence" value="ECO:0007669"/>
    <property type="project" value="UniProtKB-EC"/>
</dbReference>
<dbReference type="EC" id="3.1.2.4" evidence="2"/>
<dbReference type="Proteomes" id="UP001301350">
    <property type="component" value="Unassembled WGS sequence"/>
</dbReference>
<evidence type="ECO:0000256" key="2">
    <source>
        <dbReference type="ARBA" id="ARBA00011915"/>
    </source>
</evidence>
<accession>A0AAV9J329</accession>
<evidence type="ECO:0000259" key="4">
    <source>
        <dbReference type="Pfam" id="PF16113"/>
    </source>
</evidence>
<feature type="domain" description="Enoyl-CoA hydratase/isomerase" evidence="4">
    <location>
        <begin position="189"/>
        <end position="509"/>
    </location>
</feature>
<organism evidence="5 6">
    <name type="scientific">Cyanidium caldarium</name>
    <name type="common">Red alga</name>
    <dbReference type="NCBI Taxonomy" id="2771"/>
    <lineage>
        <taxon>Eukaryota</taxon>
        <taxon>Rhodophyta</taxon>
        <taxon>Bangiophyceae</taxon>
        <taxon>Cyanidiales</taxon>
        <taxon>Cyanidiaceae</taxon>
        <taxon>Cyanidium</taxon>
    </lineage>
</organism>
<comment type="caution">
    <text evidence="5">The sequence shown here is derived from an EMBL/GenBank/DDBJ whole genome shotgun (WGS) entry which is preliminary data.</text>
</comment>